<keyword evidence="1" id="KW-0472">Membrane</keyword>
<comment type="caution">
    <text evidence="2">The sequence shown here is derived from an EMBL/GenBank/DDBJ whole genome shotgun (WGS) entry which is preliminary data.</text>
</comment>
<dbReference type="InParanoid" id="S7WCI2"/>
<dbReference type="OrthoDB" id="2191737at2759"/>
<dbReference type="Proteomes" id="UP000014978">
    <property type="component" value="Unassembled WGS sequence"/>
</dbReference>
<proteinExistence type="predicted"/>
<accession>S7WCI2</accession>
<feature type="transmembrane region" description="Helical" evidence="1">
    <location>
        <begin position="7"/>
        <end position="26"/>
    </location>
</feature>
<dbReference type="HOGENOM" id="CLU_051363_0_0_1"/>
<feature type="transmembrane region" description="Helical" evidence="1">
    <location>
        <begin position="214"/>
        <end position="231"/>
    </location>
</feature>
<sequence length="436" mass="50415">MDILPMYTFLYLFAFFRYFIPIEPFYISYFIETKKLNNNDIINKAIPWLFVSSLFVSIFSSLLSRKIGNKICLLLDTIADILVQIILCCMNNKNIFFAALSCGFHGISTSLAHISQCIVYEIEPNNVLRNKVMGKYQVVRKIAQIISSFIAQNLRYGSGNNISSLYLSLLSITTSLIFGVFLKTKAKKEKTSFIEFIYENGFKKYILSIYTPKVLFYSLINILASIIYISFEIYSNSIFIERKRNQDIKSIYFTKILNIILYPLELLSFVIIKFLSCFDRRIIYQNKNNDNILLFGYIQGLCKLVSAIVTYFVSSSTFESYVHKTICIILVILIVLFTSMLRYFTSLLSTYIFYMAIIAFSTTLLRLSHTGYNKENSLEEITSTNLFISSIIHVAITYISKYKKSKASEKMYYYYTIAVVIFAISLGVLTYENNVK</sequence>
<organism evidence="2 3">
    <name type="scientific">Spraguea lophii (strain 42_110)</name>
    <name type="common">Microsporidian parasite</name>
    <dbReference type="NCBI Taxonomy" id="1358809"/>
    <lineage>
        <taxon>Eukaryota</taxon>
        <taxon>Fungi</taxon>
        <taxon>Fungi incertae sedis</taxon>
        <taxon>Microsporidia</taxon>
        <taxon>Spragueidae</taxon>
        <taxon>Spraguea</taxon>
    </lineage>
</organism>
<name>S7WCI2_SPRLO</name>
<keyword evidence="1" id="KW-0812">Transmembrane</keyword>
<evidence type="ECO:0000256" key="1">
    <source>
        <dbReference type="SAM" id="Phobius"/>
    </source>
</evidence>
<dbReference type="SUPFAM" id="SSF103473">
    <property type="entry name" value="MFS general substrate transporter"/>
    <property type="match status" value="1"/>
</dbReference>
<feature type="transmembrane region" description="Helical" evidence="1">
    <location>
        <begin position="412"/>
        <end position="431"/>
    </location>
</feature>
<protein>
    <submittedName>
        <fullName evidence="2">Uncharacterized protein</fullName>
    </submittedName>
</protein>
<reference evidence="3" key="1">
    <citation type="journal article" date="2013" name="PLoS Genet.">
        <title>The genome of Spraguea lophii and the basis of host-microsporidian interactions.</title>
        <authorList>
            <person name="Campbell S.E."/>
            <person name="Williams T.A."/>
            <person name="Yousuf A."/>
            <person name="Soanes D.M."/>
            <person name="Paszkiewicz K.H."/>
            <person name="Williams B.A.P."/>
        </authorList>
    </citation>
    <scope>NUCLEOTIDE SEQUENCE [LARGE SCALE GENOMIC DNA]</scope>
    <source>
        <strain evidence="3">42_110</strain>
    </source>
</reference>
<dbReference type="InterPro" id="IPR036259">
    <property type="entry name" value="MFS_trans_sf"/>
</dbReference>
<dbReference type="EMBL" id="ATCN01000214">
    <property type="protein sequence ID" value="EPR79517.1"/>
    <property type="molecule type" value="Genomic_DNA"/>
</dbReference>
<dbReference type="AlphaFoldDB" id="S7WCI2"/>
<feature type="transmembrane region" description="Helical" evidence="1">
    <location>
        <begin position="292"/>
        <end position="314"/>
    </location>
</feature>
<feature type="transmembrane region" description="Helical" evidence="1">
    <location>
        <begin position="381"/>
        <end position="400"/>
    </location>
</feature>
<feature type="transmembrane region" description="Helical" evidence="1">
    <location>
        <begin position="162"/>
        <end position="182"/>
    </location>
</feature>
<evidence type="ECO:0000313" key="2">
    <source>
        <dbReference type="EMBL" id="EPR79517.1"/>
    </source>
</evidence>
<keyword evidence="1" id="KW-1133">Transmembrane helix</keyword>
<gene>
    <name evidence="2" type="ORF">SLOPH_1824</name>
</gene>
<dbReference type="Gene3D" id="1.20.1250.20">
    <property type="entry name" value="MFS general substrate transporter like domains"/>
    <property type="match status" value="1"/>
</dbReference>
<dbReference type="VEuPathDB" id="MicrosporidiaDB:SLOPH_1824"/>
<dbReference type="OMA" id="ITCTIPQ"/>
<feature type="transmembrane region" description="Helical" evidence="1">
    <location>
        <begin position="351"/>
        <end position="369"/>
    </location>
</feature>
<evidence type="ECO:0000313" key="3">
    <source>
        <dbReference type="Proteomes" id="UP000014978"/>
    </source>
</evidence>
<feature type="transmembrane region" description="Helical" evidence="1">
    <location>
        <begin position="251"/>
        <end position="272"/>
    </location>
</feature>
<feature type="transmembrane region" description="Helical" evidence="1">
    <location>
        <begin position="320"/>
        <end position="344"/>
    </location>
</feature>
<feature type="transmembrane region" description="Helical" evidence="1">
    <location>
        <begin position="46"/>
        <end position="64"/>
    </location>
</feature>
<keyword evidence="3" id="KW-1185">Reference proteome</keyword>